<sequence length="296" mass="35399">MKLYVVLRDVNQNIALLKLNDEYYLPSCNAVNDKDNTLTLCDYLKKEYGLKARKEYFELKIEDKDLYYYCYEPYTLEEFERNQDKITWIKENVLKDVLTKLNTTNSNKLIEVLTKILKSNFSFSKSEREDLSGKMKKAYENNNTLAFNYYSEIAKSKLTNKNNQSEIDKRYQEQLRNLQEQEEKRKKELEYKNYIKELNNTDLIYLTEKEAKLIGKYDEWIEIINKAFRLQHLIPINPNGSNIYLFDAEMKLQGKDDITPNVIYELATRYKDSSYEEAKENLQELLNNKKKENSKK</sequence>
<accession>A0A9D1LHA6</accession>
<dbReference type="EMBL" id="DVMT01000004">
    <property type="protein sequence ID" value="HIU39744.1"/>
    <property type="molecule type" value="Genomic_DNA"/>
</dbReference>
<proteinExistence type="predicted"/>
<feature type="coiled-coil region" evidence="1">
    <location>
        <begin position="161"/>
        <end position="197"/>
    </location>
</feature>
<evidence type="ECO:0000313" key="3">
    <source>
        <dbReference type="Proteomes" id="UP000824074"/>
    </source>
</evidence>
<dbReference type="Proteomes" id="UP000824074">
    <property type="component" value="Unassembled WGS sequence"/>
</dbReference>
<comment type="caution">
    <text evidence="2">The sequence shown here is derived from an EMBL/GenBank/DDBJ whole genome shotgun (WGS) entry which is preliminary data.</text>
</comment>
<reference evidence="2" key="2">
    <citation type="journal article" date="2021" name="PeerJ">
        <title>Extensive microbial diversity within the chicken gut microbiome revealed by metagenomics and culture.</title>
        <authorList>
            <person name="Gilroy R."/>
            <person name="Ravi A."/>
            <person name="Getino M."/>
            <person name="Pursley I."/>
            <person name="Horton D.L."/>
            <person name="Alikhan N.F."/>
            <person name="Baker D."/>
            <person name="Gharbi K."/>
            <person name="Hall N."/>
            <person name="Watson M."/>
            <person name="Adriaenssens E.M."/>
            <person name="Foster-Nyarko E."/>
            <person name="Jarju S."/>
            <person name="Secka A."/>
            <person name="Antonio M."/>
            <person name="Oren A."/>
            <person name="Chaudhuri R.R."/>
            <person name="La Ragione R."/>
            <person name="Hildebrand F."/>
            <person name="Pallen M.J."/>
        </authorList>
    </citation>
    <scope>NUCLEOTIDE SEQUENCE</scope>
    <source>
        <strain evidence="2">CHK193-30670</strain>
    </source>
</reference>
<reference evidence="2" key="1">
    <citation type="submission" date="2020-10" db="EMBL/GenBank/DDBJ databases">
        <authorList>
            <person name="Gilroy R."/>
        </authorList>
    </citation>
    <scope>NUCLEOTIDE SEQUENCE</scope>
    <source>
        <strain evidence="2">CHK193-30670</strain>
    </source>
</reference>
<gene>
    <name evidence="2" type="ORF">IAB68_00370</name>
</gene>
<name>A0A9D1LHA6_9FIRM</name>
<evidence type="ECO:0000256" key="1">
    <source>
        <dbReference type="SAM" id="Coils"/>
    </source>
</evidence>
<dbReference type="AlphaFoldDB" id="A0A9D1LHA6"/>
<protein>
    <submittedName>
        <fullName evidence="2">Uncharacterized protein</fullName>
    </submittedName>
</protein>
<evidence type="ECO:0000313" key="2">
    <source>
        <dbReference type="EMBL" id="HIU39744.1"/>
    </source>
</evidence>
<organism evidence="2 3">
    <name type="scientific">Candidatus Aphodocola excrementigallinarum</name>
    <dbReference type="NCBI Taxonomy" id="2840670"/>
    <lineage>
        <taxon>Bacteria</taxon>
        <taxon>Bacillati</taxon>
        <taxon>Bacillota</taxon>
        <taxon>Bacilli</taxon>
        <taxon>Candidatus Aphodocola</taxon>
    </lineage>
</organism>
<keyword evidence="1" id="KW-0175">Coiled coil</keyword>